<dbReference type="InterPro" id="IPR011006">
    <property type="entry name" value="CheY-like_superfamily"/>
</dbReference>
<evidence type="ECO:0000256" key="12">
    <source>
        <dbReference type="ARBA" id="ARBA00023012"/>
    </source>
</evidence>
<feature type="domain" description="HPt" evidence="25">
    <location>
        <begin position="1512"/>
        <end position="1606"/>
    </location>
</feature>
<dbReference type="InterPro" id="IPR003594">
    <property type="entry name" value="HATPase_dom"/>
</dbReference>
<dbReference type="SUPFAM" id="SSF55874">
    <property type="entry name" value="ATPase domain of HSP90 chaperone/DNA topoisomerase II/histidine kinase"/>
    <property type="match status" value="1"/>
</dbReference>
<dbReference type="SUPFAM" id="SSF55785">
    <property type="entry name" value="PYP-like sensor domain (PAS domain)"/>
    <property type="match status" value="5"/>
</dbReference>
<evidence type="ECO:0000256" key="20">
    <source>
        <dbReference type="SAM" id="Phobius"/>
    </source>
</evidence>
<keyword evidence="27" id="KW-1185">Reference proteome</keyword>
<evidence type="ECO:0000256" key="2">
    <source>
        <dbReference type="ARBA" id="ARBA00004651"/>
    </source>
</evidence>
<dbReference type="KEGG" id="ares:IWH25_12765"/>
<organism evidence="26 27">
    <name type="scientific">Azospira restricta</name>
    <dbReference type="NCBI Taxonomy" id="404405"/>
    <lineage>
        <taxon>Bacteria</taxon>
        <taxon>Pseudomonadati</taxon>
        <taxon>Pseudomonadota</taxon>
        <taxon>Betaproteobacteria</taxon>
        <taxon>Rhodocyclales</taxon>
        <taxon>Rhodocyclaceae</taxon>
        <taxon>Azospira</taxon>
    </lineage>
</organism>
<dbReference type="Pfam" id="PF08448">
    <property type="entry name" value="PAS_4"/>
    <property type="match status" value="1"/>
</dbReference>
<dbReference type="SMART" id="SM00387">
    <property type="entry name" value="HATPase_c"/>
    <property type="match status" value="1"/>
</dbReference>
<dbReference type="PANTHER" id="PTHR45339:SF1">
    <property type="entry name" value="HYBRID SIGNAL TRANSDUCTION HISTIDINE KINASE J"/>
    <property type="match status" value="1"/>
</dbReference>
<evidence type="ECO:0000259" key="24">
    <source>
        <dbReference type="PROSITE" id="PS50113"/>
    </source>
</evidence>
<dbReference type="Gene3D" id="3.30.450.20">
    <property type="entry name" value="PAS domain"/>
    <property type="match status" value="5"/>
</dbReference>
<dbReference type="SUPFAM" id="SSF52172">
    <property type="entry name" value="CheY-like"/>
    <property type="match status" value="1"/>
</dbReference>
<evidence type="ECO:0000256" key="10">
    <source>
        <dbReference type="ARBA" id="ARBA00022840"/>
    </source>
</evidence>
<dbReference type="Gene3D" id="1.20.120.160">
    <property type="entry name" value="HPT domain"/>
    <property type="match status" value="1"/>
</dbReference>
<dbReference type="Pfam" id="PF00072">
    <property type="entry name" value="Response_reg"/>
    <property type="match status" value="1"/>
</dbReference>
<dbReference type="InterPro" id="IPR000014">
    <property type="entry name" value="PAS"/>
</dbReference>
<evidence type="ECO:0000259" key="23">
    <source>
        <dbReference type="PROSITE" id="PS50112"/>
    </source>
</evidence>
<dbReference type="InterPro" id="IPR029016">
    <property type="entry name" value="GAF-like_dom_sf"/>
</dbReference>
<dbReference type="SUPFAM" id="SSF55781">
    <property type="entry name" value="GAF domain-like"/>
    <property type="match status" value="2"/>
</dbReference>
<evidence type="ECO:0000256" key="8">
    <source>
        <dbReference type="ARBA" id="ARBA00022741"/>
    </source>
</evidence>
<dbReference type="SMART" id="SM00065">
    <property type="entry name" value="GAF"/>
    <property type="match status" value="2"/>
</dbReference>
<dbReference type="Gene3D" id="1.10.287.130">
    <property type="match status" value="1"/>
</dbReference>
<accession>A0A974PWJ5</accession>
<dbReference type="InterPro" id="IPR005467">
    <property type="entry name" value="His_kinase_dom"/>
</dbReference>
<evidence type="ECO:0000259" key="25">
    <source>
        <dbReference type="PROSITE" id="PS50894"/>
    </source>
</evidence>
<evidence type="ECO:0000313" key="27">
    <source>
        <dbReference type="Proteomes" id="UP000663444"/>
    </source>
</evidence>
<dbReference type="InterPro" id="IPR004358">
    <property type="entry name" value="Sig_transdc_His_kin-like_C"/>
</dbReference>
<evidence type="ECO:0000256" key="19">
    <source>
        <dbReference type="PROSITE-ProRule" id="PRU00169"/>
    </source>
</evidence>
<dbReference type="InterPro" id="IPR003661">
    <property type="entry name" value="HisK_dim/P_dom"/>
</dbReference>
<dbReference type="PROSITE" id="PS50110">
    <property type="entry name" value="RESPONSE_REGULATORY"/>
    <property type="match status" value="1"/>
</dbReference>
<dbReference type="Gene3D" id="3.30.450.40">
    <property type="match status" value="2"/>
</dbReference>
<dbReference type="PROSITE" id="PS50109">
    <property type="entry name" value="HIS_KIN"/>
    <property type="match status" value="1"/>
</dbReference>
<dbReference type="SMART" id="SM00448">
    <property type="entry name" value="REC"/>
    <property type="match status" value="1"/>
</dbReference>
<feature type="domain" description="Response regulatory" evidence="22">
    <location>
        <begin position="1350"/>
        <end position="1465"/>
    </location>
</feature>
<keyword evidence="10" id="KW-0067">ATP-binding</keyword>
<gene>
    <name evidence="26" type="ORF">IWH25_12765</name>
</gene>
<dbReference type="PANTHER" id="PTHR45339">
    <property type="entry name" value="HYBRID SIGNAL TRANSDUCTION HISTIDINE KINASE J"/>
    <property type="match status" value="1"/>
</dbReference>
<evidence type="ECO:0000256" key="16">
    <source>
        <dbReference type="ARBA" id="ARBA00068150"/>
    </source>
</evidence>
<dbReference type="PRINTS" id="PR00344">
    <property type="entry name" value="BCTRLSENSOR"/>
</dbReference>
<keyword evidence="9" id="KW-0418">Kinase</keyword>
<protein>
    <recommendedName>
        <fullName evidence="16">Sensory/regulatory protein RpfC</fullName>
        <ecNumber evidence="3">2.7.13.3</ecNumber>
    </recommendedName>
    <alternativeName>
        <fullName evidence="17">Virulence sensor protein BvgS</fullName>
    </alternativeName>
</protein>
<dbReference type="PROSITE" id="PS50112">
    <property type="entry name" value="PAS"/>
    <property type="match status" value="2"/>
</dbReference>
<dbReference type="InterPro" id="IPR003018">
    <property type="entry name" value="GAF"/>
</dbReference>
<evidence type="ECO:0000256" key="15">
    <source>
        <dbReference type="ARBA" id="ARBA00064003"/>
    </source>
</evidence>
<dbReference type="InterPro" id="IPR036097">
    <property type="entry name" value="HisK_dim/P_sf"/>
</dbReference>
<evidence type="ECO:0000256" key="4">
    <source>
        <dbReference type="ARBA" id="ARBA00022475"/>
    </source>
</evidence>
<dbReference type="InterPro" id="IPR001610">
    <property type="entry name" value="PAC"/>
</dbReference>
<evidence type="ECO:0000256" key="11">
    <source>
        <dbReference type="ARBA" id="ARBA00022989"/>
    </source>
</evidence>
<dbReference type="InterPro" id="IPR000700">
    <property type="entry name" value="PAS-assoc_C"/>
</dbReference>
<feature type="domain" description="Histidine kinase" evidence="21">
    <location>
        <begin position="1098"/>
        <end position="1319"/>
    </location>
</feature>
<evidence type="ECO:0000256" key="1">
    <source>
        <dbReference type="ARBA" id="ARBA00000085"/>
    </source>
</evidence>
<dbReference type="PROSITE" id="PS50894">
    <property type="entry name" value="HPT"/>
    <property type="match status" value="1"/>
</dbReference>
<dbReference type="CDD" id="cd00082">
    <property type="entry name" value="HisKA"/>
    <property type="match status" value="1"/>
</dbReference>
<evidence type="ECO:0000259" key="21">
    <source>
        <dbReference type="PROSITE" id="PS50109"/>
    </source>
</evidence>
<dbReference type="InterPro" id="IPR036890">
    <property type="entry name" value="HATPase_C_sf"/>
</dbReference>
<keyword evidence="4" id="KW-1003">Cell membrane</keyword>
<dbReference type="GO" id="GO:0005886">
    <property type="term" value="C:plasma membrane"/>
    <property type="evidence" value="ECO:0007669"/>
    <property type="project" value="UniProtKB-SubCell"/>
</dbReference>
<evidence type="ECO:0000259" key="22">
    <source>
        <dbReference type="PROSITE" id="PS50110"/>
    </source>
</evidence>
<evidence type="ECO:0000313" key="26">
    <source>
        <dbReference type="EMBL" id="QRJ62641.1"/>
    </source>
</evidence>
<feature type="domain" description="PAS" evidence="23">
    <location>
        <begin position="88"/>
        <end position="134"/>
    </location>
</feature>
<dbReference type="FunFam" id="3.30.565.10:FF:000010">
    <property type="entry name" value="Sensor histidine kinase RcsC"/>
    <property type="match status" value="1"/>
</dbReference>
<proteinExistence type="predicted"/>
<evidence type="ECO:0000256" key="6">
    <source>
        <dbReference type="ARBA" id="ARBA00022679"/>
    </source>
</evidence>
<evidence type="ECO:0000256" key="9">
    <source>
        <dbReference type="ARBA" id="ARBA00022777"/>
    </source>
</evidence>
<feature type="domain" description="PAS" evidence="23">
    <location>
        <begin position="757"/>
        <end position="802"/>
    </location>
</feature>
<dbReference type="RefSeq" id="WP_203386172.1">
    <property type="nucleotide sequence ID" value="NZ_CP064781.1"/>
</dbReference>
<dbReference type="SUPFAM" id="SSF47226">
    <property type="entry name" value="Histidine-containing phosphotransfer domain, HPT domain"/>
    <property type="match status" value="1"/>
</dbReference>
<dbReference type="SUPFAM" id="SSF47384">
    <property type="entry name" value="Homodimeric domain of signal transducing histidine kinase"/>
    <property type="match status" value="1"/>
</dbReference>
<dbReference type="GO" id="GO:0005524">
    <property type="term" value="F:ATP binding"/>
    <property type="evidence" value="ECO:0007669"/>
    <property type="project" value="UniProtKB-KW"/>
</dbReference>
<dbReference type="Pfam" id="PF00512">
    <property type="entry name" value="HisKA"/>
    <property type="match status" value="1"/>
</dbReference>
<keyword evidence="6" id="KW-0808">Transferase</keyword>
<feature type="modified residue" description="Phosphohistidine" evidence="18">
    <location>
        <position position="1551"/>
    </location>
</feature>
<dbReference type="InterPro" id="IPR013656">
    <property type="entry name" value="PAS_4"/>
</dbReference>
<dbReference type="InterPro" id="IPR036641">
    <property type="entry name" value="HPT_dom_sf"/>
</dbReference>
<dbReference type="EC" id="2.7.13.3" evidence="3"/>
<dbReference type="Proteomes" id="UP000663444">
    <property type="component" value="Chromosome"/>
</dbReference>
<comment type="subcellular location">
    <subcellularLocation>
        <location evidence="2">Cell membrane</location>
        <topology evidence="2">Multi-pass membrane protein</topology>
    </subcellularLocation>
</comment>
<dbReference type="Pfam" id="PF08447">
    <property type="entry name" value="PAS_3"/>
    <property type="match status" value="1"/>
</dbReference>
<evidence type="ECO:0000256" key="3">
    <source>
        <dbReference type="ARBA" id="ARBA00012438"/>
    </source>
</evidence>
<comment type="subunit">
    <text evidence="15">At low DSF concentrations, interacts with RpfF.</text>
</comment>
<evidence type="ECO:0000256" key="14">
    <source>
        <dbReference type="ARBA" id="ARBA00058004"/>
    </source>
</evidence>
<feature type="transmembrane region" description="Helical" evidence="20">
    <location>
        <begin position="12"/>
        <end position="33"/>
    </location>
</feature>
<dbReference type="Pfam" id="PF02518">
    <property type="entry name" value="HATPase_c"/>
    <property type="match status" value="1"/>
</dbReference>
<dbReference type="FunFam" id="1.10.287.130:FF:000002">
    <property type="entry name" value="Two-component osmosensing histidine kinase"/>
    <property type="match status" value="1"/>
</dbReference>
<dbReference type="InterPro" id="IPR013655">
    <property type="entry name" value="PAS_fold_3"/>
</dbReference>
<keyword evidence="7 20" id="KW-0812">Transmembrane</keyword>
<dbReference type="SMART" id="SM00388">
    <property type="entry name" value="HisKA"/>
    <property type="match status" value="1"/>
</dbReference>
<dbReference type="InterPro" id="IPR035965">
    <property type="entry name" value="PAS-like_dom_sf"/>
</dbReference>
<feature type="modified residue" description="4-aspartylphosphate" evidence="19">
    <location>
        <position position="1399"/>
    </location>
</feature>
<dbReference type="Pfam" id="PF01627">
    <property type="entry name" value="Hpt"/>
    <property type="match status" value="1"/>
</dbReference>
<evidence type="ECO:0000256" key="18">
    <source>
        <dbReference type="PROSITE-ProRule" id="PRU00110"/>
    </source>
</evidence>
<dbReference type="NCBIfam" id="TIGR00229">
    <property type="entry name" value="sensory_box"/>
    <property type="match status" value="5"/>
</dbReference>
<evidence type="ECO:0000256" key="13">
    <source>
        <dbReference type="ARBA" id="ARBA00023136"/>
    </source>
</evidence>
<keyword evidence="12" id="KW-0902">Two-component regulatory system</keyword>
<dbReference type="SMART" id="SM00091">
    <property type="entry name" value="PAS"/>
    <property type="match status" value="5"/>
</dbReference>
<dbReference type="InterPro" id="IPR008207">
    <property type="entry name" value="Sig_transdc_His_kin_Hpt_dom"/>
</dbReference>
<dbReference type="Gene3D" id="3.40.50.2300">
    <property type="match status" value="1"/>
</dbReference>
<dbReference type="CDD" id="cd16922">
    <property type="entry name" value="HATPase_EvgS-ArcB-TorS-like"/>
    <property type="match status" value="1"/>
</dbReference>
<keyword evidence="11 20" id="KW-1133">Transmembrane helix</keyword>
<evidence type="ECO:0000256" key="17">
    <source>
        <dbReference type="ARBA" id="ARBA00070152"/>
    </source>
</evidence>
<reference evidence="26" key="1">
    <citation type="submission" date="2020-11" db="EMBL/GenBank/DDBJ databases">
        <title>Azospira restricta DSM 18626 genome sequence.</title>
        <authorList>
            <person name="Moe W.M."/>
        </authorList>
    </citation>
    <scope>NUCLEOTIDE SEQUENCE</scope>
    <source>
        <strain evidence="26">DSM 18626</strain>
    </source>
</reference>
<feature type="transmembrane region" description="Helical" evidence="20">
    <location>
        <begin position="54"/>
        <end position="75"/>
    </location>
</feature>
<comment type="catalytic activity">
    <reaction evidence="1">
        <text>ATP + protein L-histidine = ADP + protein N-phospho-L-histidine.</text>
        <dbReference type="EC" id="2.7.13.3"/>
    </reaction>
</comment>
<evidence type="ECO:0000256" key="5">
    <source>
        <dbReference type="ARBA" id="ARBA00022553"/>
    </source>
</evidence>
<dbReference type="CDD" id="cd17546">
    <property type="entry name" value="REC_hyHK_CKI1_RcsC-like"/>
    <property type="match status" value="1"/>
</dbReference>
<dbReference type="PROSITE" id="PS50113">
    <property type="entry name" value="PAC"/>
    <property type="match status" value="3"/>
</dbReference>
<keyword evidence="5 19" id="KW-0597">Phosphoprotein</keyword>
<dbReference type="SMART" id="SM00086">
    <property type="entry name" value="PAC"/>
    <property type="match status" value="4"/>
</dbReference>
<keyword evidence="13 20" id="KW-0472">Membrane</keyword>
<keyword evidence="8" id="KW-0547">Nucleotide-binding</keyword>
<dbReference type="EMBL" id="CP064781">
    <property type="protein sequence ID" value="QRJ62641.1"/>
    <property type="molecule type" value="Genomic_DNA"/>
</dbReference>
<feature type="domain" description="PAC" evidence="24">
    <location>
        <begin position="830"/>
        <end position="882"/>
    </location>
</feature>
<dbReference type="Pfam" id="PF13185">
    <property type="entry name" value="GAF_2"/>
    <property type="match status" value="2"/>
</dbReference>
<name>A0A974PWJ5_9RHOO</name>
<dbReference type="InterPro" id="IPR001789">
    <property type="entry name" value="Sig_transdc_resp-reg_receiver"/>
</dbReference>
<feature type="domain" description="PAC" evidence="24">
    <location>
        <begin position="162"/>
        <end position="214"/>
    </location>
</feature>
<dbReference type="Gene3D" id="3.30.565.10">
    <property type="entry name" value="Histidine kinase-like ATPase, C-terminal domain"/>
    <property type="match status" value="1"/>
</dbReference>
<dbReference type="Pfam" id="PF13426">
    <property type="entry name" value="PAS_9"/>
    <property type="match status" value="3"/>
</dbReference>
<sequence>MPNRTPASPANAWSEVARIVVPYLLFAGLWILFSDRFVDTLSREPQVLQRLQTVKGWLFVAVTGGLLALLLRRLIGRLHAEHRALAASEARMRGLLDSLPDMIWMKSPDGRYLEITPQAARLFGLPPEGVIGRTDHELLPAAVADALRANDLAAVEAGRARINDEWLTFPDDGHRELVHVVKTPLFDDRGALLGVLGIGHDITEMHTARQATLQALARAETAFHASPAAIALTRLEDGIFVEVNETFIRLFGWSNAELRGWSARDKGFWPDDSARLAFRAALAEHGSVSDYETVLADRDGRSHFVSITAKIIDLDGVPHQLSFILDITQRVNAVVELHTLQERFTRAFRSAPVAACITRLRDGKLIEVNEQLCREYEWPRAELLGKTTLEAGLWGSAADREAMVATIRALGHLENYESIGVSRSGRRRHISISATVTELDDEPHLLVYIADISDALRARRMVLGHNAILQGIAGSAPLPQTLTALARLVEEQFENTFVAVQLLDDDGHHLRLGAAPSLPPEFCAAVDAMEIGDGICACGTAAFRGKPIDVDDIASHPFCAHFRDRAAAAGLAACWSTPIFDAAGKVLGALSVYSRQCGPLPPELRPHLDTLAQTAAVAIRRERDEAALRASEQRWILALDAAGHGVWDWNATTGKLFVSARANTMLGYADGTIGGTYEDWRRFIHPDDLPGCRAALIAHIRGETPLYRDEHRVRCQDGRWKWILDRGMVVERDSSGRATRVIGTHTDVTEFRDTIDILTRLQLAVEQSSNSIVITDADGVIEYVNAAFVATTGYARGEAIGRHAGFHKSGQTPAATYAALWQALRAGDSWRGEFVNRRKDGELIVAAATISPVRMADGSVSHYLSVQEDVTEKKRIADELDQHRHHLQELVAARTAELEQANHRLQISDMRLNAMFEMSQRATALDERELLQMGIDEAVRLTGSEIGYLHLMNEDQESIHLYLWSSGTVSHCEQVDASHYPVSQAGIWADTVRTQRPVIHNDFPALVAGGQLRNGLPDGHAPLARHMGVPVMEGQQVRLLIGVGNKASDYDDSDVRELQLIGNDLWRIVMRRRAEAALAEAKRSAEEASQAKSAFLANMSHEIRTPMNAIIGLTHLALRDAERPAQRDRLEKVATSAQHLLGVINDILDISKIEAGRLALEAVDFALARVFDNVATLVAERVAEKGLTLACEIDPALPPVLRGDALRLGQILINFVGNAIKFTEHGGIVVRARRVDAGDDGVLARFEVEDTGIGIAPEAQKRLFTTFEQADVSTTRRFGGTGLGLAISRHLAELMGGSTGVRSTPGSGSTFWFTARLAIGSLPAESDALPATGSRTQAEKLLAQNHRGARILLVEDNPINQEVTLDLLRSVGLGADLAGNGAEALRRCREASYDLILMDMQMPVMDGLEATRAIRALPQGTMPILALTANAFGEDRQRSLAAGMNDHVAKPVDPNVLYAALLRWLPKTGATPSLVAAPPPPAAGGDDAAFMACIATIDGLDTELGLRSVRGRVASYRRLCRLYAESHAGDMATLRRQLADGDARLACRTAHSLKGAAGTLGAVLLQKTAGDLERTLATGTDALAANALIDRVDYINRSLCQALAAADRIEPPPQPVPPVDRATAATLLARLETLIAEDDVRAKTLLTDARSALQPLIGEHYDRLAHALAHYDFEAALTALHGARRQLDAERTADA</sequence>
<feature type="domain" description="PAC" evidence="24">
    <location>
        <begin position="707"/>
        <end position="760"/>
    </location>
</feature>
<dbReference type="GO" id="GO:0000155">
    <property type="term" value="F:phosphorelay sensor kinase activity"/>
    <property type="evidence" value="ECO:0007669"/>
    <property type="project" value="InterPro"/>
</dbReference>
<comment type="function">
    <text evidence="14">Member of the two-component regulatory system BvgS/BvgA. Phosphorylates BvgA via a four-step phosphorelay in response to environmental signals.</text>
</comment>
<dbReference type="CDD" id="cd00130">
    <property type="entry name" value="PAS"/>
    <property type="match status" value="5"/>
</dbReference>
<evidence type="ECO:0000256" key="7">
    <source>
        <dbReference type="ARBA" id="ARBA00022692"/>
    </source>
</evidence>